<feature type="transmembrane region" description="Helical" evidence="13">
    <location>
        <begin position="693"/>
        <end position="713"/>
    </location>
</feature>
<evidence type="ECO:0000256" key="7">
    <source>
        <dbReference type="ARBA" id="ARBA00023157"/>
    </source>
</evidence>
<dbReference type="CDD" id="cd22255">
    <property type="entry name" value="PBD_PPP1R3A"/>
    <property type="match status" value="1"/>
</dbReference>
<dbReference type="Gene3D" id="1.20.1070.10">
    <property type="entry name" value="Rhodopsin 7-helix transmembrane proteins"/>
    <property type="match status" value="1"/>
</dbReference>
<dbReference type="SUPFAM" id="SSF81321">
    <property type="entry name" value="Family A G protein-coupled receptor-like"/>
    <property type="match status" value="1"/>
</dbReference>
<evidence type="ECO:0000313" key="16">
    <source>
        <dbReference type="EMBL" id="KAK3517568.1"/>
    </source>
</evidence>
<dbReference type="PANTHER" id="PTHR19268:SF7">
    <property type="entry name" value="G-PROTEIN COUPLED RECEPTOR 85-RELATED"/>
    <property type="match status" value="1"/>
</dbReference>
<dbReference type="InterPro" id="IPR000276">
    <property type="entry name" value="GPCR_Rhodpsn"/>
</dbReference>
<dbReference type="EMBL" id="JAUCMX010000018">
    <property type="protein sequence ID" value="KAK3517568.1"/>
    <property type="molecule type" value="Genomic_DNA"/>
</dbReference>
<dbReference type="FunFam" id="1.20.1070.10:FF:000074">
    <property type="entry name" value="probable G-protein coupled receptor 173"/>
    <property type="match status" value="1"/>
</dbReference>
<dbReference type="InterPro" id="IPR038175">
    <property type="entry name" value="CBM21_dom_sf"/>
</dbReference>
<evidence type="ECO:0000256" key="3">
    <source>
        <dbReference type="ARBA" id="ARBA00022692"/>
    </source>
</evidence>
<dbReference type="PANTHER" id="PTHR19268">
    <property type="entry name" value="G PROTEIN-COUPLED RECEPTOR"/>
    <property type="match status" value="1"/>
</dbReference>
<keyword evidence="10" id="KW-0807">Transducer</keyword>
<evidence type="ECO:0000256" key="6">
    <source>
        <dbReference type="ARBA" id="ARBA00023136"/>
    </source>
</evidence>
<keyword evidence="3 13" id="KW-0812">Transmembrane</keyword>
<keyword evidence="2" id="KW-1003">Cell membrane</keyword>
<evidence type="ECO:0000256" key="9">
    <source>
        <dbReference type="ARBA" id="ARBA00023180"/>
    </source>
</evidence>
<dbReference type="InterPro" id="IPR005036">
    <property type="entry name" value="CBM21_dom"/>
</dbReference>
<keyword evidence="6 13" id="KW-0472">Membrane</keyword>
<organism evidence="16 17">
    <name type="scientific">Hemibagrus guttatus</name>
    <dbReference type="NCBI Taxonomy" id="175788"/>
    <lineage>
        <taxon>Eukaryota</taxon>
        <taxon>Metazoa</taxon>
        <taxon>Chordata</taxon>
        <taxon>Craniata</taxon>
        <taxon>Vertebrata</taxon>
        <taxon>Euteleostomi</taxon>
        <taxon>Actinopterygii</taxon>
        <taxon>Neopterygii</taxon>
        <taxon>Teleostei</taxon>
        <taxon>Ostariophysi</taxon>
        <taxon>Siluriformes</taxon>
        <taxon>Bagridae</taxon>
        <taxon>Hemibagrus</taxon>
    </lineage>
</organism>
<feature type="transmembrane region" description="Helical" evidence="13">
    <location>
        <begin position="396"/>
        <end position="418"/>
    </location>
</feature>
<evidence type="ECO:0000256" key="5">
    <source>
        <dbReference type="ARBA" id="ARBA00023040"/>
    </source>
</evidence>
<evidence type="ECO:0000256" key="11">
    <source>
        <dbReference type="ARBA" id="ARBA00035627"/>
    </source>
</evidence>
<comment type="subcellular location">
    <subcellularLocation>
        <location evidence="1">Cell membrane</location>
        <topology evidence="1">Multi-pass membrane protein</topology>
    </subcellularLocation>
</comment>
<dbReference type="CDD" id="cd15218">
    <property type="entry name" value="7tmA_SREB2_GPR85"/>
    <property type="match status" value="1"/>
</dbReference>
<evidence type="ECO:0000256" key="2">
    <source>
        <dbReference type="ARBA" id="ARBA00022475"/>
    </source>
</evidence>
<dbReference type="Pfam" id="PF15873">
    <property type="entry name" value="DUF4730"/>
    <property type="match status" value="1"/>
</dbReference>
<keyword evidence="7" id="KW-1015">Disulfide bond</keyword>
<feature type="transmembrane region" description="Helical" evidence="13">
    <location>
        <begin position="557"/>
        <end position="579"/>
    </location>
</feature>
<sequence length="742" mass="82979">MQHAGISVEEPGPAMASCYTEPLTLSAWIPDEDEEEPKSPQRSSSDESEESEPEIPLASVGRRRVSFADAFGLDLVSVKEFDNRVETAEGREGDEFYLSCIFSVPASDEELALWLRKNKLELESIELLPGSTTIRGTVRVLNLSYHKVVYVRTTMDGWQSHFDQLAEYVPGSSDGETDRFSFQLTLIPPFPPDGVRVEFCLCYESSSGIFWANNGAMNYVLFCHQRGGRALKEKEGGKERDFEENNQKGKKSCLKAIKFSSPRSPPGPTISFLCLKTCMTCTIGYAKSSNYRLVVGQCCAFYQVETYNKDGVFAVLCFLFLSVLQPVEAYDGGDAVALLLGMAITVVGFCACLDHDTWLKALIIFMIPPPSMANYSHAGDHNILQNVSPLATFLKLTSLGFIIGVGVVGNLLISILLVKDKSLHRAPYYFLLDLCASDILRSAICFPFVFTSVKNGSAWTYGTLTCKVIAFLGVLSCFHTAFMLFCVSVTRYLAIAHHRFYTKRLTLWTCLAVVCMVWTLSVAMAFPPVLDVGTYSFIREEDQCTFQHRSFRANDSLGFMLLLALILLATQLVYLKLIFFVHDRRKMKPVQFVPAVSQNWTFHGPGASGQAAANWLAGFGRGPTPPTLLGIRQNGNAAGRRRLLVLDEFKTEKRISRMFYVMTFFFLSLWGPYLVACYWRVFARGPAVPGGYLTAAVWMSFAQAAVNPFICIFSNRELRRCFSTTLLYCRKSRLPREPYCVI</sequence>
<feature type="domain" description="CBM21" evidence="15">
    <location>
        <begin position="112"/>
        <end position="222"/>
    </location>
</feature>
<evidence type="ECO:0000313" key="17">
    <source>
        <dbReference type="Proteomes" id="UP001274896"/>
    </source>
</evidence>
<evidence type="ECO:0000256" key="1">
    <source>
        <dbReference type="ARBA" id="ARBA00004651"/>
    </source>
</evidence>
<comment type="function">
    <text evidence="11">Orphan receptor.</text>
</comment>
<evidence type="ECO:0000259" key="15">
    <source>
        <dbReference type="PROSITE" id="PS51159"/>
    </source>
</evidence>
<dbReference type="Pfam" id="PF03370">
    <property type="entry name" value="CBM_21"/>
    <property type="match status" value="1"/>
</dbReference>
<feature type="transmembrane region" description="Helical" evidence="13">
    <location>
        <begin position="430"/>
        <end position="450"/>
    </location>
</feature>
<proteinExistence type="predicted"/>
<dbReference type="PROSITE" id="PS50262">
    <property type="entry name" value="G_PROTEIN_RECEP_F1_2"/>
    <property type="match status" value="1"/>
</dbReference>
<dbReference type="GO" id="GO:0004930">
    <property type="term" value="F:G protein-coupled receptor activity"/>
    <property type="evidence" value="ECO:0007669"/>
    <property type="project" value="UniProtKB-KW"/>
</dbReference>
<dbReference type="AlphaFoldDB" id="A0AAE0UTX3"/>
<feature type="domain" description="G-protein coupled receptors family 1 profile" evidence="14">
    <location>
        <begin position="409"/>
        <end position="711"/>
    </location>
</feature>
<evidence type="ECO:0000256" key="10">
    <source>
        <dbReference type="ARBA" id="ARBA00023224"/>
    </source>
</evidence>
<evidence type="ECO:0000259" key="14">
    <source>
        <dbReference type="PROSITE" id="PS50262"/>
    </source>
</evidence>
<keyword evidence="9" id="KW-0325">Glycoprotein</keyword>
<dbReference type="InterPro" id="IPR017452">
    <property type="entry name" value="GPCR_Rhodpsn_7TM"/>
</dbReference>
<evidence type="ECO:0000256" key="13">
    <source>
        <dbReference type="SAM" id="Phobius"/>
    </source>
</evidence>
<gene>
    <name evidence="16" type="ORF">QTP70_012554</name>
</gene>
<dbReference type="InterPro" id="IPR031742">
    <property type="entry name" value="DUF4730"/>
</dbReference>
<comment type="caution">
    <text evidence="16">The sequence shown here is derived from an EMBL/GenBank/DDBJ whole genome shotgun (WGS) entry which is preliminary data.</text>
</comment>
<evidence type="ECO:0000256" key="8">
    <source>
        <dbReference type="ARBA" id="ARBA00023170"/>
    </source>
</evidence>
<evidence type="ECO:0008006" key="18">
    <source>
        <dbReference type="Google" id="ProtNLM"/>
    </source>
</evidence>
<feature type="transmembrane region" description="Helical" evidence="13">
    <location>
        <begin position="505"/>
        <end position="526"/>
    </location>
</feature>
<dbReference type="Proteomes" id="UP001274896">
    <property type="component" value="Unassembled WGS sequence"/>
</dbReference>
<keyword evidence="4 13" id="KW-1133">Transmembrane helix</keyword>
<dbReference type="Gene3D" id="2.60.40.2440">
    <property type="entry name" value="Carbohydrate binding type-21 domain"/>
    <property type="match status" value="1"/>
</dbReference>
<feature type="transmembrane region" description="Helical" evidence="13">
    <location>
        <begin position="659"/>
        <end position="681"/>
    </location>
</feature>
<dbReference type="PROSITE" id="PS51159">
    <property type="entry name" value="CBM21"/>
    <property type="match status" value="1"/>
</dbReference>
<feature type="transmembrane region" description="Helical" evidence="13">
    <location>
        <begin position="470"/>
        <end position="493"/>
    </location>
</feature>
<evidence type="ECO:0000256" key="4">
    <source>
        <dbReference type="ARBA" id="ARBA00022989"/>
    </source>
</evidence>
<dbReference type="InterPro" id="IPR051509">
    <property type="entry name" value="GPCR_Orphan/Phoenixin"/>
</dbReference>
<accession>A0AAE0UTX3</accession>
<keyword evidence="8" id="KW-0675">Receptor</keyword>
<reference evidence="16" key="1">
    <citation type="submission" date="2023-06" db="EMBL/GenBank/DDBJ databases">
        <title>Male Hemibagrus guttatus genome.</title>
        <authorList>
            <person name="Bian C."/>
        </authorList>
    </citation>
    <scope>NUCLEOTIDE SEQUENCE</scope>
    <source>
        <strain evidence="16">Male_cb2023</strain>
        <tissue evidence="16">Muscle</tissue>
    </source>
</reference>
<feature type="region of interest" description="Disordered" evidence="12">
    <location>
        <begin position="25"/>
        <end position="57"/>
    </location>
</feature>
<keyword evidence="17" id="KW-1185">Reference proteome</keyword>
<evidence type="ECO:0000256" key="12">
    <source>
        <dbReference type="SAM" id="MobiDB-lite"/>
    </source>
</evidence>
<protein>
    <recommendedName>
        <fullName evidence="18">G protein-coupled receptor 85</fullName>
    </recommendedName>
</protein>
<dbReference type="GO" id="GO:0005886">
    <property type="term" value="C:plasma membrane"/>
    <property type="evidence" value="ECO:0007669"/>
    <property type="project" value="UniProtKB-SubCell"/>
</dbReference>
<dbReference type="Pfam" id="PF00001">
    <property type="entry name" value="7tm_1"/>
    <property type="match status" value="1"/>
</dbReference>
<name>A0AAE0UTX3_9TELE</name>
<keyword evidence="5" id="KW-0297">G-protein coupled receptor</keyword>
<dbReference type="PRINTS" id="PR00237">
    <property type="entry name" value="GPCRRHODOPSN"/>
</dbReference>